<reference evidence="11" key="1">
    <citation type="submission" date="2021-01" db="EMBL/GenBank/DDBJ databases">
        <authorList>
            <person name="Corre E."/>
            <person name="Pelletier E."/>
            <person name="Niang G."/>
            <person name="Scheremetjew M."/>
            <person name="Finn R."/>
            <person name="Kale V."/>
            <person name="Holt S."/>
            <person name="Cochrane G."/>
            <person name="Meng A."/>
            <person name="Brown T."/>
            <person name="Cohen L."/>
        </authorList>
    </citation>
    <scope>NUCLEOTIDE SEQUENCE</scope>
    <source>
        <strain evidence="11">CCMP 2712</strain>
    </source>
</reference>
<evidence type="ECO:0000256" key="6">
    <source>
        <dbReference type="ARBA" id="ARBA00023136"/>
    </source>
</evidence>
<dbReference type="Pfam" id="PF07885">
    <property type="entry name" value="Ion_trans_2"/>
    <property type="match status" value="3"/>
</dbReference>
<keyword evidence="7 8" id="KW-0407">Ion channel</keyword>
<name>A0A7S4UGQ9_GUITH</name>
<keyword evidence="4 9" id="KW-1133">Transmembrane helix</keyword>
<feature type="domain" description="Potassium channel" evidence="10">
    <location>
        <begin position="45"/>
        <end position="134"/>
    </location>
</feature>
<feature type="transmembrane region" description="Helical" evidence="9">
    <location>
        <begin position="201"/>
        <end position="221"/>
    </location>
</feature>
<dbReference type="PANTHER" id="PTHR11003">
    <property type="entry name" value="POTASSIUM CHANNEL, SUBFAMILY K"/>
    <property type="match status" value="1"/>
</dbReference>
<feature type="domain" description="Potassium channel" evidence="10">
    <location>
        <begin position="282"/>
        <end position="329"/>
    </location>
</feature>
<dbReference type="GO" id="GO:0005886">
    <property type="term" value="C:plasma membrane"/>
    <property type="evidence" value="ECO:0007669"/>
    <property type="project" value="TreeGrafter"/>
</dbReference>
<evidence type="ECO:0000256" key="1">
    <source>
        <dbReference type="ARBA" id="ARBA00004141"/>
    </source>
</evidence>
<dbReference type="SUPFAM" id="SSF81324">
    <property type="entry name" value="Voltage-gated potassium channels"/>
    <property type="match status" value="3"/>
</dbReference>
<feature type="transmembrane region" description="Helical" evidence="9">
    <location>
        <begin position="81"/>
        <end position="99"/>
    </location>
</feature>
<dbReference type="Gene3D" id="1.10.287.70">
    <property type="match status" value="3"/>
</dbReference>
<evidence type="ECO:0000313" key="11">
    <source>
        <dbReference type="EMBL" id="CAE2331892.1"/>
    </source>
</evidence>
<dbReference type="GO" id="GO:0022841">
    <property type="term" value="F:potassium ion leak channel activity"/>
    <property type="evidence" value="ECO:0007669"/>
    <property type="project" value="TreeGrafter"/>
</dbReference>
<dbReference type="PANTHER" id="PTHR11003:SF291">
    <property type="entry name" value="IP11374P"/>
    <property type="match status" value="1"/>
</dbReference>
<feature type="transmembrane region" description="Helical" evidence="9">
    <location>
        <begin position="274"/>
        <end position="294"/>
    </location>
</feature>
<gene>
    <name evidence="11" type="ORF">GTHE00462_LOCUS33736</name>
</gene>
<feature type="transmembrane region" description="Helical" evidence="9">
    <location>
        <begin position="111"/>
        <end position="130"/>
    </location>
</feature>
<dbReference type="EMBL" id="HBKN01043078">
    <property type="protein sequence ID" value="CAE2331892.1"/>
    <property type="molecule type" value="Transcribed_RNA"/>
</dbReference>
<evidence type="ECO:0000256" key="3">
    <source>
        <dbReference type="ARBA" id="ARBA00022692"/>
    </source>
</evidence>
<organism evidence="11">
    <name type="scientific">Guillardia theta</name>
    <name type="common">Cryptophyte</name>
    <name type="synonym">Cryptomonas phi</name>
    <dbReference type="NCBI Taxonomy" id="55529"/>
    <lineage>
        <taxon>Eukaryota</taxon>
        <taxon>Cryptophyceae</taxon>
        <taxon>Pyrenomonadales</taxon>
        <taxon>Geminigeraceae</taxon>
        <taxon>Guillardia</taxon>
    </lineage>
</organism>
<comment type="similarity">
    <text evidence="8">Belongs to the two pore domain potassium channel (TC 1.A.1.8) family.</text>
</comment>
<dbReference type="PRINTS" id="PR01333">
    <property type="entry name" value="2POREKCHANEL"/>
</dbReference>
<proteinExistence type="inferred from homology"/>
<protein>
    <recommendedName>
        <fullName evidence="10">Potassium channel domain-containing protein</fullName>
    </recommendedName>
</protein>
<keyword evidence="2 8" id="KW-0813">Transport</keyword>
<evidence type="ECO:0000256" key="4">
    <source>
        <dbReference type="ARBA" id="ARBA00022989"/>
    </source>
</evidence>
<evidence type="ECO:0000256" key="5">
    <source>
        <dbReference type="ARBA" id="ARBA00023065"/>
    </source>
</evidence>
<feature type="transmembrane region" description="Helical" evidence="9">
    <location>
        <begin position="151"/>
        <end position="172"/>
    </location>
</feature>
<evidence type="ECO:0000256" key="9">
    <source>
        <dbReference type="SAM" id="Phobius"/>
    </source>
</evidence>
<evidence type="ECO:0000256" key="2">
    <source>
        <dbReference type="ARBA" id="ARBA00022448"/>
    </source>
</evidence>
<keyword evidence="6 9" id="KW-0472">Membrane</keyword>
<dbReference type="InterPro" id="IPR013099">
    <property type="entry name" value="K_chnl_dom"/>
</dbReference>
<dbReference type="GO" id="GO:0030322">
    <property type="term" value="P:stabilization of membrane potential"/>
    <property type="evidence" value="ECO:0007669"/>
    <property type="project" value="TreeGrafter"/>
</dbReference>
<dbReference type="AlphaFoldDB" id="A0A7S4UGQ9"/>
<feature type="domain" description="Potassium channel" evidence="10">
    <location>
        <begin position="157"/>
        <end position="229"/>
    </location>
</feature>
<evidence type="ECO:0000256" key="8">
    <source>
        <dbReference type="RuleBase" id="RU003857"/>
    </source>
</evidence>
<keyword evidence="5 8" id="KW-0406">Ion transport</keyword>
<keyword evidence="3 8" id="KW-0812">Transmembrane</keyword>
<accession>A0A7S4UGQ9</accession>
<evidence type="ECO:0000259" key="10">
    <source>
        <dbReference type="Pfam" id="PF07885"/>
    </source>
</evidence>
<dbReference type="GO" id="GO:0015271">
    <property type="term" value="F:outward rectifier potassium channel activity"/>
    <property type="evidence" value="ECO:0007669"/>
    <property type="project" value="TreeGrafter"/>
</dbReference>
<evidence type="ECO:0000256" key="7">
    <source>
        <dbReference type="ARBA" id="ARBA00023303"/>
    </source>
</evidence>
<dbReference type="Gene3D" id="1.20.5.110">
    <property type="match status" value="1"/>
</dbReference>
<dbReference type="InterPro" id="IPR003280">
    <property type="entry name" value="2pore_dom_K_chnl"/>
</dbReference>
<comment type="subcellular location">
    <subcellularLocation>
        <location evidence="1">Membrane</location>
        <topology evidence="1">Multi-pass membrane protein</topology>
    </subcellularLocation>
</comment>
<sequence>MGVLYLFVRDGKVFIPPSFWKVSWFSAGGSSGVRLSLSRLSVCVLALWSLGAIIFYELEQEYTCEDAGETFKSARECTKKVKLFDAFYFVFITLTTIGYGDVVPSSVYSRLFVLVFTLLGLGLFSTFLDVMGAWRTSMLQQLKQSASFGDFLEATIVLLVVLGAGTMGLSWIEDLELVDALYLCVTTVTTVGYGDLKPVTFWGRVFVIMLAMCSISTIGYVTSCIGDLIQPDSDTAIGFGGDETQWNLSFLDRFFGRKGGEKEFSLSASWKMKFFLFSKIFLLLFSSVLVMRYFEPHMSFTDCFYWSVMTFTTIGYGDFAPLSTGGKVIELTNQLNMSTGVDELDW</sequence>